<evidence type="ECO:0000313" key="2">
    <source>
        <dbReference type="EMBL" id="KAE9039324.1"/>
    </source>
</evidence>
<comment type="caution">
    <text evidence="1">The sequence shown here is derived from an EMBL/GenBank/DDBJ whole genome shotgun (WGS) entry which is preliminary data.</text>
</comment>
<protein>
    <submittedName>
        <fullName evidence="1">Uncharacterized protein</fullName>
    </submittedName>
</protein>
<evidence type="ECO:0000313" key="3">
    <source>
        <dbReference type="EMBL" id="KAE9345056.1"/>
    </source>
</evidence>
<evidence type="ECO:0000313" key="6">
    <source>
        <dbReference type="Proteomes" id="UP000435112"/>
    </source>
</evidence>
<evidence type="ECO:0000313" key="4">
    <source>
        <dbReference type="Proteomes" id="UP000429607"/>
    </source>
</evidence>
<dbReference type="EMBL" id="QXFV01000380">
    <property type="protein sequence ID" value="KAE9039324.1"/>
    <property type="molecule type" value="Genomic_DNA"/>
</dbReference>
<keyword evidence="5" id="KW-1185">Reference proteome</keyword>
<dbReference type="Proteomes" id="UP000435112">
    <property type="component" value="Unassembled WGS sequence"/>
</dbReference>
<dbReference type="OrthoDB" id="10270648at2759"/>
<dbReference type="EMBL" id="QXFU01000388">
    <property type="protein sequence ID" value="KAE9034859.1"/>
    <property type="molecule type" value="Genomic_DNA"/>
</dbReference>
<dbReference type="AlphaFoldDB" id="A0A6A3N3H7"/>
<gene>
    <name evidence="2" type="ORF">PR001_g7551</name>
    <name evidence="1" type="ORF">PR002_g7892</name>
    <name evidence="3" type="ORF">PR003_g8147</name>
</gene>
<dbReference type="EMBL" id="QXFT01000398">
    <property type="protein sequence ID" value="KAE9345056.1"/>
    <property type="molecule type" value="Genomic_DNA"/>
</dbReference>
<evidence type="ECO:0000313" key="5">
    <source>
        <dbReference type="Proteomes" id="UP000434957"/>
    </source>
</evidence>
<name>A0A6A3N3H7_9STRA</name>
<accession>A0A6A3N3H7</accession>
<evidence type="ECO:0000313" key="1">
    <source>
        <dbReference type="EMBL" id="KAE9034859.1"/>
    </source>
</evidence>
<dbReference type="Proteomes" id="UP000434957">
    <property type="component" value="Unassembled WGS sequence"/>
</dbReference>
<organism evidence="1 6">
    <name type="scientific">Phytophthora rubi</name>
    <dbReference type="NCBI Taxonomy" id="129364"/>
    <lineage>
        <taxon>Eukaryota</taxon>
        <taxon>Sar</taxon>
        <taxon>Stramenopiles</taxon>
        <taxon>Oomycota</taxon>
        <taxon>Peronosporomycetes</taxon>
        <taxon>Peronosporales</taxon>
        <taxon>Peronosporaceae</taxon>
        <taxon>Phytophthora</taxon>
    </lineage>
</organism>
<sequence length="59" mass="6168">MARCGSLLMATGSATCAAFCKNASFCRPTTDPTMAPNCCMSFGASITCPQLLPMARVCR</sequence>
<dbReference type="Proteomes" id="UP000429607">
    <property type="component" value="Unassembled WGS sequence"/>
</dbReference>
<reference evidence="4 6" key="1">
    <citation type="submission" date="2018-09" db="EMBL/GenBank/DDBJ databases">
        <title>Genomic investigation of the strawberry pathogen Phytophthora fragariae indicates pathogenicity is determined by transcriptional variation in three key races.</title>
        <authorList>
            <person name="Adams T.M."/>
            <person name="Armitage A.D."/>
            <person name="Sobczyk M.K."/>
            <person name="Bates H.J."/>
            <person name="Dunwell J.M."/>
            <person name="Nellist C.F."/>
            <person name="Harrison R.J."/>
        </authorList>
    </citation>
    <scope>NUCLEOTIDE SEQUENCE [LARGE SCALE GENOMIC DNA]</scope>
    <source>
        <strain evidence="2 4">SCRP249</strain>
        <strain evidence="1 6">SCRP324</strain>
        <strain evidence="3 5">SCRP333</strain>
    </source>
</reference>
<proteinExistence type="predicted"/>